<dbReference type="EMBL" id="KN818230">
    <property type="protein sequence ID" value="KIL67999.1"/>
    <property type="molecule type" value="Genomic_DNA"/>
</dbReference>
<gene>
    <name evidence="2" type="ORF">M378DRAFT_159253</name>
</gene>
<dbReference type="InParanoid" id="A0A0C2TLM6"/>
<keyword evidence="3" id="KW-1185">Reference proteome</keyword>
<reference evidence="2 3" key="1">
    <citation type="submission" date="2014-04" db="EMBL/GenBank/DDBJ databases">
        <title>Evolutionary Origins and Diversification of the Mycorrhizal Mutualists.</title>
        <authorList>
            <consortium name="DOE Joint Genome Institute"/>
            <consortium name="Mycorrhizal Genomics Consortium"/>
            <person name="Kohler A."/>
            <person name="Kuo A."/>
            <person name="Nagy L.G."/>
            <person name="Floudas D."/>
            <person name="Copeland A."/>
            <person name="Barry K.W."/>
            <person name="Cichocki N."/>
            <person name="Veneault-Fourrey C."/>
            <person name="LaButti K."/>
            <person name="Lindquist E.A."/>
            <person name="Lipzen A."/>
            <person name="Lundell T."/>
            <person name="Morin E."/>
            <person name="Murat C."/>
            <person name="Riley R."/>
            <person name="Ohm R."/>
            <person name="Sun H."/>
            <person name="Tunlid A."/>
            <person name="Henrissat B."/>
            <person name="Grigoriev I.V."/>
            <person name="Hibbett D.S."/>
            <person name="Martin F."/>
        </authorList>
    </citation>
    <scope>NUCLEOTIDE SEQUENCE [LARGE SCALE GENOMIC DNA]</scope>
    <source>
        <strain evidence="2 3">Koide BX008</strain>
    </source>
</reference>
<evidence type="ECO:0000256" key="1">
    <source>
        <dbReference type="SAM" id="MobiDB-lite"/>
    </source>
</evidence>
<organism evidence="2 3">
    <name type="scientific">Amanita muscaria (strain Koide BX008)</name>
    <dbReference type="NCBI Taxonomy" id="946122"/>
    <lineage>
        <taxon>Eukaryota</taxon>
        <taxon>Fungi</taxon>
        <taxon>Dikarya</taxon>
        <taxon>Basidiomycota</taxon>
        <taxon>Agaricomycotina</taxon>
        <taxon>Agaricomycetes</taxon>
        <taxon>Agaricomycetidae</taxon>
        <taxon>Agaricales</taxon>
        <taxon>Pluteineae</taxon>
        <taxon>Amanitaceae</taxon>
        <taxon>Amanita</taxon>
    </lineage>
</organism>
<dbReference type="AlphaFoldDB" id="A0A0C2TLM6"/>
<feature type="region of interest" description="Disordered" evidence="1">
    <location>
        <begin position="54"/>
        <end position="74"/>
    </location>
</feature>
<proteinExistence type="predicted"/>
<protein>
    <submittedName>
        <fullName evidence="2">Uncharacterized protein</fullName>
    </submittedName>
</protein>
<evidence type="ECO:0000313" key="3">
    <source>
        <dbReference type="Proteomes" id="UP000054549"/>
    </source>
</evidence>
<evidence type="ECO:0000313" key="2">
    <source>
        <dbReference type="EMBL" id="KIL67999.1"/>
    </source>
</evidence>
<accession>A0A0C2TLM6</accession>
<dbReference type="HOGENOM" id="CLU_2687315_0_0_1"/>
<feature type="compositionally biased region" description="Polar residues" evidence="1">
    <location>
        <begin position="63"/>
        <end position="74"/>
    </location>
</feature>
<sequence length="74" mass="8302">MPTEKTPMPIRLTFILLNRAINCRGQRTTRSLLQWIPETSKFLEELLRQEGRGTPMHGCPGCSMSSPSTVAQTV</sequence>
<dbReference type="Proteomes" id="UP000054549">
    <property type="component" value="Unassembled WGS sequence"/>
</dbReference>
<name>A0A0C2TLM6_AMAMK</name>